<keyword evidence="3 8" id="KW-0812">Transmembrane</keyword>
<dbReference type="KEGG" id="ptaw:DW352_08110"/>
<comment type="similarity">
    <text evidence="6">Belongs to the YccS/YhfK family.</text>
</comment>
<keyword evidence="11" id="KW-1185">Reference proteome</keyword>
<dbReference type="InterPro" id="IPR049453">
    <property type="entry name" value="Memb_transporter_dom"/>
</dbReference>
<evidence type="ECO:0000313" key="10">
    <source>
        <dbReference type="EMBL" id="AXK80480.1"/>
    </source>
</evidence>
<feature type="region of interest" description="Disordered" evidence="7">
    <location>
        <begin position="273"/>
        <end position="293"/>
    </location>
</feature>
<evidence type="ECO:0000313" key="11">
    <source>
        <dbReference type="Proteomes" id="UP000254889"/>
    </source>
</evidence>
<dbReference type="Pfam" id="PF13515">
    <property type="entry name" value="FUSC_2"/>
    <property type="match status" value="1"/>
</dbReference>
<evidence type="ECO:0000256" key="4">
    <source>
        <dbReference type="ARBA" id="ARBA00022989"/>
    </source>
</evidence>
<keyword evidence="5 8" id="KW-0472">Membrane</keyword>
<feature type="transmembrane region" description="Helical" evidence="8">
    <location>
        <begin position="403"/>
        <end position="423"/>
    </location>
</feature>
<keyword evidence="4 8" id="KW-1133">Transmembrane helix</keyword>
<evidence type="ECO:0000256" key="3">
    <source>
        <dbReference type="ARBA" id="ARBA00022692"/>
    </source>
</evidence>
<dbReference type="GO" id="GO:0005886">
    <property type="term" value="C:plasma membrane"/>
    <property type="evidence" value="ECO:0007669"/>
    <property type="project" value="UniProtKB-SubCell"/>
</dbReference>
<feature type="transmembrane region" description="Helical" evidence="8">
    <location>
        <begin position="77"/>
        <end position="95"/>
    </location>
</feature>
<evidence type="ECO:0000256" key="1">
    <source>
        <dbReference type="ARBA" id="ARBA00004651"/>
    </source>
</evidence>
<dbReference type="EMBL" id="CP031417">
    <property type="protein sequence ID" value="AXK80480.1"/>
    <property type="molecule type" value="Genomic_DNA"/>
</dbReference>
<evidence type="ECO:0000256" key="6">
    <source>
        <dbReference type="ARBA" id="ARBA00043993"/>
    </source>
</evidence>
<keyword evidence="2" id="KW-1003">Cell membrane</keyword>
<evidence type="ECO:0000256" key="8">
    <source>
        <dbReference type="SAM" id="Phobius"/>
    </source>
</evidence>
<comment type="subcellular location">
    <subcellularLocation>
        <location evidence="1">Cell membrane</location>
        <topology evidence="1">Multi-pass membrane protein</topology>
    </subcellularLocation>
</comment>
<feature type="transmembrane region" description="Helical" evidence="8">
    <location>
        <begin position="444"/>
        <end position="462"/>
    </location>
</feature>
<reference evidence="10 11" key="1">
    <citation type="submission" date="2018-07" db="EMBL/GenBank/DDBJ databases">
        <authorList>
            <person name="Quirk P.G."/>
            <person name="Krulwich T.A."/>
        </authorList>
    </citation>
    <scope>NUCLEOTIDE SEQUENCE [LARGE SCALE GENOMIC DNA]</scope>
    <source>
        <strain evidence="10 11">CC-BB4</strain>
    </source>
</reference>
<evidence type="ECO:0000256" key="2">
    <source>
        <dbReference type="ARBA" id="ARBA00022475"/>
    </source>
</evidence>
<feature type="transmembrane region" description="Helical" evidence="8">
    <location>
        <begin position="367"/>
        <end position="391"/>
    </location>
</feature>
<name>A0A345ZU83_9HYPH</name>
<feature type="transmembrane region" description="Helical" evidence="8">
    <location>
        <begin position="101"/>
        <end position="121"/>
    </location>
</feature>
<evidence type="ECO:0000259" key="9">
    <source>
        <dbReference type="Pfam" id="PF13515"/>
    </source>
</evidence>
<feature type="domain" description="Integral membrane bound transporter" evidence="9">
    <location>
        <begin position="325"/>
        <end position="453"/>
    </location>
</feature>
<feature type="transmembrane region" description="Helical" evidence="8">
    <location>
        <begin position="312"/>
        <end position="332"/>
    </location>
</feature>
<dbReference type="OrthoDB" id="581879at2"/>
<dbReference type="Proteomes" id="UP000254889">
    <property type="component" value="Chromosome"/>
</dbReference>
<sequence length="622" mass="65630">MPTHPTPPRAPLFRWRSLFHLRPAGRRWPVAMRAAVSMTTPVVIGWLAGDVAAGLLGTIGAFTALYATDRPYANRAIVLAVIALSFAGAITLGLLTQEFHILALSVVLFVAVAATFLCNALRTGPPGAYMFALACAAGTAVPTGHLSVWMVGVFVLAGGAFSWCVQMSGALLAPHGPERMTVTAAAAAVARFAAAIGKPNEDEARHVAALALQNAWTALIGLQPLRAARDQELARLRSINRQLHLLFVDGINASRSGGELESIAARAKALGTEVTSPGSVPPPEPEDTDVFPRGHLGIRDSLRESLRWGSPALLAAFRVGVAAALAGLVGIAFGQERAYWSMAAAALVLHQGLDWTRTLQRGVERMVGTLIGLVLAGLVLAAGPTGLWLAATLAVLQFLIEMIVVRNYAVAVIFITAAALVIASGGQVESNVAHLLWERGSDTIVGCLIAFAVHLVTAPRALAVPLPLRIVETLAAIAAVVEFLAKGDVKSPAMRQARRTLQMRTTAVLGAYEAGVGATARDRKFAESMWPTVVATQRLAYHVLATCWSLEEAGPAQTQAVATALAANDGVAKLRQALVTISRAMRAGAKPRSLPAVPELLAPDLERLYQSLVVRDDPRREP</sequence>
<organism evidence="10 11">
    <name type="scientific">Pseudolabrys taiwanensis</name>
    <dbReference type="NCBI Taxonomy" id="331696"/>
    <lineage>
        <taxon>Bacteria</taxon>
        <taxon>Pseudomonadati</taxon>
        <taxon>Pseudomonadota</taxon>
        <taxon>Alphaproteobacteria</taxon>
        <taxon>Hyphomicrobiales</taxon>
        <taxon>Xanthobacteraceae</taxon>
        <taxon>Pseudolabrys</taxon>
    </lineage>
</organism>
<protein>
    <submittedName>
        <fullName evidence="10">FUSC family protein</fullName>
    </submittedName>
</protein>
<gene>
    <name evidence="10" type="ORF">DW352_08110</name>
</gene>
<dbReference type="PANTHER" id="PTHR30509:SF9">
    <property type="entry name" value="MULTIDRUG RESISTANCE PROTEIN MDTO"/>
    <property type="match status" value="1"/>
</dbReference>
<evidence type="ECO:0000256" key="7">
    <source>
        <dbReference type="SAM" id="MobiDB-lite"/>
    </source>
</evidence>
<feature type="transmembrane region" description="Helical" evidence="8">
    <location>
        <begin position="43"/>
        <end position="65"/>
    </location>
</feature>
<proteinExistence type="inferred from homology"/>
<dbReference type="AlphaFoldDB" id="A0A345ZU83"/>
<accession>A0A345ZU83</accession>
<evidence type="ECO:0000256" key="5">
    <source>
        <dbReference type="ARBA" id="ARBA00023136"/>
    </source>
</evidence>
<dbReference type="PANTHER" id="PTHR30509">
    <property type="entry name" value="P-HYDROXYBENZOIC ACID EFFLUX PUMP SUBUNIT-RELATED"/>
    <property type="match status" value="1"/>
</dbReference>
<feature type="transmembrane region" description="Helical" evidence="8">
    <location>
        <begin position="151"/>
        <end position="173"/>
    </location>
</feature>